<comment type="similarity">
    <text evidence="1">In the C-terminal section; belongs to the class-I pyridoxal-phosphate-dependent aminotransferase family.</text>
</comment>
<dbReference type="InterPro" id="IPR015421">
    <property type="entry name" value="PyrdxlP-dep_Trfase_major"/>
</dbReference>
<dbReference type="SMART" id="SM00345">
    <property type="entry name" value="HTH_GNTR"/>
    <property type="match status" value="1"/>
</dbReference>
<proteinExistence type="inferred from homology"/>
<dbReference type="GO" id="GO:0003700">
    <property type="term" value="F:DNA-binding transcription factor activity"/>
    <property type="evidence" value="ECO:0007669"/>
    <property type="project" value="InterPro"/>
</dbReference>
<name>A0A375IMY7_9BURK</name>
<feature type="domain" description="HTH gntR-type" evidence="7">
    <location>
        <begin position="23"/>
        <end position="91"/>
    </location>
</feature>
<evidence type="ECO:0000256" key="2">
    <source>
        <dbReference type="ARBA" id="ARBA00022898"/>
    </source>
</evidence>
<evidence type="ECO:0000256" key="3">
    <source>
        <dbReference type="ARBA" id="ARBA00023015"/>
    </source>
</evidence>
<dbReference type="CDD" id="cd07377">
    <property type="entry name" value="WHTH_GntR"/>
    <property type="match status" value="1"/>
</dbReference>
<dbReference type="Gene3D" id="3.90.1150.10">
    <property type="entry name" value="Aspartate Aminotransferase, domain 1"/>
    <property type="match status" value="1"/>
</dbReference>
<dbReference type="Proteomes" id="UP000255505">
    <property type="component" value="Plasmid II"/>
</dbReference>
<gene>
    <name evidence="8" type="ORF">CT19425_MP70164</name>
</gene>
<evidence type="ECO:0000256" key="4">
    <source>
        <dbReference type="ARBA" id="ARBA00023125"/>
    </source>
</evidence>
<accession>A0A375IMY7</accession>
<dbReference type="PANTHER" id="PTHR46577">
    <property type="entry name" value="HTH-TYPE TRANSCRIPTIONAL REGULATORY PROTEIN GABR"/>
    <property type="match status" value="1"/>
</dbReference>
<dbReference type="PROSITE" id="PS50949">
    <property type="entry name" value="HTH_GNTR"/>
    <property type="match status" value="1"/>
</dbReference>
<dbReference type="InterPro" id="IPR036388">
    <property type="entry name" value="WH-like_DNA-bd_sf"/>
</dbReference>
<feature type="region of interest" description="Disordered" evidence="6">
    <location>
        <begin position="94"/>
        <end position="123"/>
    </location>
</feature>
<dbReference type="PANTHER" id="PTHR46577:SF2">
    <property type="entry name" value="TRANSCRIPTIONAL REGULATORY PROTEIN"/>
    <property type="match status" value="1"/>
</dbReference>
<evidence type="ECO:0000256" key="5">
    <source>
        <dbReference type="ARBA" id="ARBA00023163"/>
    </source>
</evidence>
<keyword evidence="8" id="KW-0614">Plasmid</keyword>
<keyword evidence="2" id="KW-0663">Pyridoxal phosphate</keyword>
<dbReference type="Pfam" id="PF00392">
    <property type="entry name" value="GntR"/>
    <property type="match status" value="1"/>
</dbReference>
<sequence length="492" mass="54110">MPAITTGFQTLGFSDACDRPRVRSRYEELAKLFIAKIDSGVYKPGDRLPSLRQASQHHYVSIATVVRAYLLLESSGHIQSRPQSGYFVRAQGPTLSLQGRPLNPSPRTASEEDRKSRPSALTCPDFNPDPLLLPWRTMNRYAFSLCRRNPELTLQHIASPGSDQLIRAVARRYMDTGIPVDPREVVIVDDNQEALALSLHAVARPGDIIAIESPIDPAVCFAVQRLGMVPLEVSSHPLLGMDVSELAERSSGSRPAACVVTSNFHASNGSQISIDRLRQLACLSVDWNMPVIEFDPHRELHFSDTGAPSLRHLPGGDRFIHCSTLSACLGPTHSISWILGGRHTDSITRLQRHTPQKVNAWRQLTVRDFLERESLDYLLRRLRKTLWQRARIMASAIVRFFPKGTRVWSPAGGTAAWVELADTVDATAVAHCALQLGLPFIAGSGLTSGTGFRNCFAVNFTYAFDMQRQMAVMAAGRLAFGSASVQPSAAPA</sequence>
<keyword evidence="4" id="KW-0238">DNA-binding</keyword>
<evidence type="ECO:0000256" key="1">
    <source>
        <dbReference type="ARBA" id="ARBA00005384"/>
    </source>
</evidence>
<keyword evidence="5" id="KW-0804">Transcription</keyword>
<dbReference type="AlphaFoldDB" id="A0A375IMY7"/>
<reference evidence="8 9" key="1">
    <citation type="submission" date="2018-01" db="EMBL/GenBank/DDBJ databases">
        <authorList>
            <person name="Gaut B.S."/>
            <person name="Morton B.R."/>
            <person name="Clegg M.T."/>
            <person name="Duvall M.R."/>
        </authorList>
    </citation>
    <scope>NUCLEOTIDE SEQUENCE [LARGE SCALE GENOMIC DNA]</scope>
    <source>
        <strain evidence="8">Cupriavidus taiwanensis LMG 19425</strain>
        <plasmid evidence="9">Plasmid ii</plasmid>
    </source>
</reference>
<dbReference type="InterPro" id="IPR015424">
    <property type="entry name" value="PyrdxlP-dep_Trfase"/>
</dbReference>
<dbReference type="CDD" id="cd00609">
    <property type="entry name" value="AAT_like"/>
    <property type="match status" value="1"/>
</dbReference>
<geneLocation type="plasmid" evidence="8">
    <name>II</name>
</geneLocation>
<dbReference type="Gene3D" id="3.40.640.10">
    <property type="entry name" value="Type I PLP-dependent aspartate aminotransferase-like (Major domain)"/>
    <property type="match status" value="1"/>
</dbReference>
<dbReference type="SUPFAM" id="SSF53383">
    <property type="entry name" value="PLP-dependent transferases"/>
    <property type="match status" value="1"/>
</dbReference>
<evidence type="ECO:0000259" key="7">
    <source>
        <dbReference type="PROSITE" id="PS50949"/>
    </source>
</evidence>
<dbReference type="InterPro" id="IPR000524">
    <property type="entry name" value="Tscrpt_reg_HTH_GntR"/>
</dbReference>
<evidence type="ECO:0000313" key="8">
    <source>
        <dbReference type="EMBL" id="SPK76004.1"/>
    </source>
</evidence>
<dbReference type="GO" id="GO:0003677">
    <property type="term" value="F:DNA binding"/>
    <property type="evidence" value="ECO:0007669"/>
    <property type="project" value="UniProtKB-KW"/>
</dbReference>
<protein>
    <submittedName>
        <fullName evidence="8">Putative Uncharacterized HTH-type transcriptional regulator YdcR</fullName>
    </submittedName>
</protein>
<keyword evidence="3" id="KW-0805">Transcription regulation</keyword>
<dbReference type="Gene3D" id="1.10.10.10">
    <property type="entry name" value="Winged helix-like DNA-binding domain superfamily/Winged helix DNA-binding domain"/>
    <property type="match status" value="1"/>
</dbReference>
<evidence type="ECO:0000313" key="9">
    <source>
        <dbReference type="Proteomes" id="UP000255505"/>
    </source>
</evidence>
<dbReference type="EMBL" id="LT991977">
    <property type="protein sequence ID" value="SPK76004.1"/>
    <property type="molecule type" value="Genomic_DNA"/>
</dbReference>
<dbReference type="SUPFAM" id="SSF46785">
    <property type="entry name" value="Winged helix' DNA-binding domain"/>
    <property type="match status" value="1"/>
</dbReference>
<organism evidence="8 9">
    <name type="scientific">Cupriavidus taiwanensis</name>
    <dbReference type="NCBI Taxonomy" id="164546"/>
    <lineage>
        <taxon>Bacteria</taxon>
        <taxon>Pseudomonadati</taxon>
        <taxon>Pseudomonadota</taxon>
        <taxon>Betaproteobacteria</taxon>
        <taxon>Burkholderiales</taxon>
        <taxon>Burkholderiaceae</taxon>
        <taxon>Cupriavidus</taxon>
    </lineage>
</organism>
<dbReference type="InterPro" id="IPR036390">
    <property type="entry name" value="WH_DNA-bd_sf"/>
</dbReference>
<dbReference type="InterPro" id="IPR015422">
    <property type="entry name" value="PyrdxlP-dep_Trfase_small"/>
</dbReference>
<dbReference type="InterPro" id="IPR051446">
    <property type="entry name" value="HTH_trans_reg/aminotransferase"/>
</dbReference>
<evidence type="ECO:0000256" key="6">
    <source>
        <dbReference type="SAM" id="MobiDB-lite"/>
    </source>
</evidence>